<reference evidence="2" key="2">
    <citation type="journal article" date="2015" name="Fish Shellfish Immunol.">
        <title>Early steps in the European eel (Anguilla anguilla)-Vibrio vulnificus interaction in the gills: Role of the RtxA13 toxin.</title>
        <authorList>
            <person name="Callol A."/>
            <person name="Pajuelo D."/>
            <person name="Ebbesson L."/>
            <person name="Teles M."/>
            <person name="MacKenzie S."/>
            <person name="Amaro C."/>
        </authorList>
    </citation>
    <scope>NUCLEOTIDE SEQUENCE</scope>
</reference>
<organism evidence="2">
    <name type="scientific">Anguilla anguilla</name>
    <name type="common">European freshwater eel</name>
    <name type="synonym">Muraena anguilla</name>
    <dbReference type="NCBI Taxonomy" id="7936"/>
    <lineage>
        <taxon>Eukaryota</taxon>
        <taxon>Metazoa</taxon>
        <taxon>Chordata</taxon>
        <taxon>Craniata</taxon>
        <taxon>Vertebrata</taxon>
        <taxon>Euteleostomi</taxon>
        <taxon>Actinopterygii</taxon>
        <taxon>Neopterygii</taxon>
        <taxon>Teleostei</taxon>
        <taxon>Anguilliformes</taxon>
        <taxon>Anguillidae</taxon>
        <taxon>Anguilla</taxon>
    </lineage>
</organism>
<feature type="region of interest" description="Disordered" evidence="1">
    <location>
        <begin position="1"/>
        <end position="39"/>
    </location>
</feature>
<sequence>MVLLSEPGASLQKGRLSHAPNQELSHNKWDNYTEDNRSH</sequence>
<reference evidence="2" key="1">
    <citation type="submission" date="2014-11" db="EMBL/GenBank/DDBJ databases">
        <authorList>
            <person name="Amaro Gonzalez C."/>
        </authorList>
    </citation>
    <scope>NUCLEOTIDE SEQUENCE</scope>
</reference>
<feature type="compositionally biased region" description="Basic and acidic residues" evidence="1">
    <location>
        <begin position="25"/>
        <end position="39"/>
    </location>
</feature>
<proteinExistence type="predicted"/>
<evidence type="ECO:0000256" key="1">
    <source>
        <dbReference type="SAM" id="MobiDB-lite"/>
    </source>
</evidence>
<dbReference type="EMBL" id="GBXM01028370">
    <property type="protein sequence ID" value="JAH80207.1"/>
    <property type="molecule type" value="Transcribed_RNA"/>
</dbReference>
<accession>A0A0E9VQ47</accession>
<protein>
    <submittedName>
        <fullName evidence="2">Uncharacterized protein</fullName>
    </submittedName>
</protein>
<evidence type="ECO:0000313" key="2">
    <source>
        <dbReference type="EMBL" id="JAH80207.1"/>
    </source>
</evidence>
<dbReference type="AlphaFoldDB" id="A0A0E9VQ47"/>
<name>A0A0E9VQ47_ANGAN</name>